<reference evidence="2" key="1">
    <citation type="submission" date="2016-10" db="EMBL/GenBank/DDBJ databases">
        <authorList>
            <person name="Varghese N."/>
            <person name="Submissions S."/>
        </authorList>
    </citation>
    <scope>NUCLEOTIDE SEQUENCE [LARGE SCALE GENOMIC DNA]</scope>
    <source>
        <strain evidence="2">DSM 25329</strain>
    </source>
</reference>
<protein>
    <submittedName>
        <fullName evidence="1">Uncharacterized protein</fullName>
    </submittedName>
</protein>
<evidence type="ECO:0000313" key="2">
    <source>
        <dbReference type="Proteomes" id="UP000198748"/>
    </source>
</evidence>
<dbReference type="EMBL" id="FNAN01000033">
    <property type="protein sequence ID" value="SDH31001.1"/>
    <property type="molecule type" value="Genomic_DNA"/>
</dbReference>
<dbReference type="Proteomes" id="UP000198748">
    <property type="component" value="Unassembled WGS sequence"/>
</dbReference>
<gene>
    <name evidence="1" type="ORF">SAMN04487996_1335</name>
</gene>
<keyword evidence="2" id="KW-1185">Reference proteome</keyword>
<organism evidence="1 2">
    <name type="scientific">Dyadobacter soli</name>
    <dbReference type="NCBI Taxonomy" id="659014"/>
    <lineage>
        <taxon>Bacteria</taxon>
        <taxon>Pseudomonadati</taxon>
        <taxon>Bacteroidota</taxon>
        <taxon>Cytophagia</taxon>
        <taxon>Cytophagales</taxon>
        <taxon>Spirosomataceae</taxon>
        <taxon>Dyadobacter</taxon>
    </lineage>
</organism>
<dbReference type="STRING" id="659014.SAMN04487996_1335"/>
<dbReference type="AlphaFoldDB" id="A0A1G8BD25"/>
<name>A0A1G8BD25_9BACT</name>
<evidence type="ECO:0000313" key="1">
    <source>
        <dbReference type="EMBL" id="SDH31001.1"/>
    </source>
</evidence>
<accession>A0A1G8BD25</accession>
<sequence length="82" mass="9576">MTSFASSTNSFQCIPNKKWSEAIPTIFYLSLRFRVYGLKFVQIRARLLNFKLFSFEPLRLTAHKLINSELKTVKVLVTLCFL</sequence>
<proteinExistence type="predicted"/>